<reference evidence="3" key="3">
    <citation type="submission" date="2021-05" db="UniProtKB">
        <authorList>
            <consortium name="EnsemblPlants"/>
        </authorList>
    </citation>
    <scope>IDENTIFICATION</scope>
    <source>
        <strain evidence="3">cv. B73</strain>
    </source>
</reference>
<dbReference type="Pfam" id="PF12776">
    <property type="entry name" value="Myb_DNA-bind_3"/>
    <property type="match status" value="1"/>
</dbReference>
<dbReference type="PANTHER" id="PTHR46934:SF12">
    <property type="entry name" value="MYB_SANT-LIKE DOMAIN-CONTAINING PROTEIN"/>
    <property type="match status" value="1"/>
</dbReference>
<evidence type="ECO:0000256" key="1">
    <source>
        <dbReference type="SAM" id="MobiDB-lite"/>
    </source>
</evidence>
<dbReference type="GeneID" id="100272985"/>
<reference evidence="4" key="1">
    <citation type="submission" date="2015-12" db="EMBL/GenBank/DDBJ databases">
        <title>Update maize B73 reference genome by single molecule sequencing technologies.</title>
        <authorList>
            <consortium name="Maize Genome Sequencing Project"/>
            <person name="Ware D."/>
        </authorList>
    </citation>
    <scope>NUCLEOTIDE SEQUENCE [LARGE SCALE GENOMIC DNA]</scope>
    <source>
        <strain evidence="4">cv. B73</strain>
    </source>
</reference>
<dbReference type="OrthoDB" id="8177447at2759"/>
<accession>A0A804LL68</accession>
<dbReference type="RefSeq" id="XP_035819906.1">
    <property type="nucleotide sequence ID" value="XM_035964013.1"/>
</dbReference>
<protein>
    <recommendedName>
        <fullName evidence="2">Myb/SANT-like domain-containing protein</fullName>
    </recommendedName>
</protein>
<feature type="compositionally biased region" description="Basic and acidic residues" evidence="1">
    <location>
        <begin position="70"/>
        <end position="82"/>
    </location>
</feature>
<sequence length="390" mass="44640">MLRTCFRPDPHFFAVMDEIVPAPVRVGEDQPPPSWDPVPSPRVNMFGRGSPRINMLLSKSATKKPSPKAGDPKKHGGSPKEKLRAAWNSTLEKTLVDLLHEHKTADYRGQNGWTTEAWNKIVKEFHQREQYVYFTKTQIQDKERELKRDYRLLKDAKNQSGAHFDEKIGRITADPALWKNILTSHPKAKKFRNKSFPLYEALGELYDGQTAEGTYNYTSTQLPDLTQVGNGDEFLNIEHEQDELEEILPAHEEDDVNVVKAGDATGERHDPTPQRRTTAARGNNEETRTKRHKKGDNLEGIMGRYIDMRMKQAEEEATHLAKEREEKEVSQAADFSIKKCISILGTMEVTKEEKAKAYNAFKDLDNRQIFLSAYDDDAESALIWLRNEMA</sequence>
<evidence type="ECO:0000313" key="3">
    <source>
        <dbReference type="EnsemblPlants" id="Zm00001eb018820_P002"/>
    </source>
</evidence>
<gene>
    <name evidence="3" type="primary">LOC100272985</name>
</gene>
<organism evidence="3 4">
    <name type="scientific">Zea mays</name>
    <name type="common">Maize</name>
    <dbReference type="NCBI Taxonomy" id="4577"/>
    <lineage>
        <taxon>Eukaryota</taxon>
        <taxon>Viridiplantae</taxon>
        <taxon>Streptophyta</taxon>
        <taxon>Embryophyta</taxon>
        <taxon>Tracheophyta</taxon>
        <taxon>Spermatophyta</taxon>
        <taxon>Magnoliopsida</taxon>
        <taxon>Liliopsida</taxon>
        <taxon>Poales</taxon>
        <taxon>Poaceae</taxon>
        <taxon>PACMAD clade</taxon>
        <taxon>Panicoideae</taxon>
        <taxon>Andropogonodae</taxon>
        <taxon>Andropogoneae</taxon>
        <taxon>Tripsacinae</taxon>
        <taxon>Zea</taxon>
    </lineage>
</organism>
<dbReference type="Gramene" id="Zm00001eb018820_T002">
    <property type="protein sequence ID" value="Zm00001eb018820_P002"/>
    <property type="gene ID" value="Zm00001eb018820"/>
</dbReference>
<feature type="domain" description="Myb/SANT-like" evidence="2">
    <location>
        <begin position="87"/>
        <end position="180"/>
    </location>
</feature>
<feature type="region of interest" description="Disordered" evidence="1">
    <location>
        <begin position="58"/>
        <end position="82"/>
    </location>
</feature>
<evidence type="ECO:0000313" key="4">
    <source>
        <dbReference type="Proteomes" id="UP000007305"/>
    </source>
</evidence>
<dbReference type="PANTHER" id="PTHR46934">
    <property type="entry name" value="MYB_DNA-BIND_3 DOMAIN-CONTAINING PROTEIN-RELATED"/>
    <property type="match status" value="1"/>
</dbReference>
<reference evidence="3" key="2">
    <citation type="submission" date="2019-07" db="EMBL/GenBank/DDBJ databases">
        <authorList>
            <person name="Seetharam A."/>
            <person name="Woodhouse M."/>
            <person name="Cannon E."/>
        </authorList>
    </citation>
    <scope>NUCLEOTIDE SEQUENCE [LARGE SCALE GENOMIC DNA]</scope>
    <source>
        <strain evidence="3">cv. B73</strain>
    </source>
</reference>
<proteinExistence type="predicted"/>
<dbReference type="EnsemblPlants" id="Zm00001eb018820_T002">
    <property type="protein sequence ID" value="Zm00001eb018820_P002"/>
    <property type="gene ID" value="Zm00001eb018820"/>
</dbReference>
<dbReference type="InterPro" id="IPR024752">
    <property type="entry name" value="Myb/SANT-like_dom"/>
</dbReference>
<dbReference type="AlphaFoldDB" id="A0A804LL68"/>
<keyword evidence="4" id="KW-1185">Reference proteome</keyword>
<dbReference type="Proteomes" id="UP000007305">
    <property type="component" value="Chromosome 1"/>
</dbReference>
<feature type="region of interest" description="Disordered" evidence="1">
    <location>
        <begin position="263"/>
        <end position="293"/>
    </location>
</feature>
<evidence type="ECO:0000259" key="2">
    <source>
        <dbReference type="Pfam" id="PF12776"/>
    </source>
</evidence>
<dbReference type="InParanoid" id="A0A804LL68"/>
<name>A0A804LL68_MAIZE</name>